<keyword evidence="2" id="KW-0175">Coiled coil</keyword>
<comment type="similarity">
    <text evidence="1">Belongs to the phosphoglycerate mutase family. BPG-dependent PGAM subfamily.</text>
</comment>
<dbReference type="PANTHER" id="PTHR20935:SF0">
    <property type="entry name" value="SERINE_THREONINE-PROTEIN PHOSPHATASE PGAM5, MITOCHONDRIAL"/>
    <property type="match status" value="1"/>
</dbReference>
<dbReference type="Gene3D" id="3.40.50.1240">
    <property type="entry name" value="Phosphoglycerate mutase-like"/>
    <property type="match status" value="1"/>
</dbReference>
<name>A0AAD5RD21_PARTN</name>
<dbReference type="GO" id="GO:0005739">
    <property type="term" value="C:mitochondrion"/>
    <property type="evidence" value="ECO:0007669"/>
    <property type="project" value="TreeGrafter"/>
</dbReference>
<evidence type="ECO:0000313" key="3">
    <source>
        <dbReference type="EMBL" id="KAJ1374004.1"/>
    </source>
</evidence>
<gene>
    <name evidence="3" type="primary">PGAM5</name>
    <name evidence="3" type="ORF">KIN20_036586</name>
</gene>
<evidence type="ECO:0000256" key="1">
    <source>
        <dbReference type="ARBA" id="ARBA00006717"/>
    </source>
</evidence>
<keyword evidence="4" id="KW-1185">Reference proteome</keyword>
<dbReference type="GO" id="GO:0090141">
    <property type="term" value="P:positive regulation of mitochondrial fission"/>
    <property type="evidence" value="ECO:0007669"/>
    <property type="project" value="TreeGrafter"/>
</dbReference>
<dbReference type="AlphaFoldDB" id="A0AAD5RD21"/>
<dbReference type="InterPro" id="IPR051021">
    <property type="entry name" value="Mito_Ser/Thr_phosphatase"/>
</dbReference>
<organism evidence="3 4">
    <name type="scientific">Parelaphostrongylus tenuis</name>
    <name type="common">Meningeal worm</name>
    <dbReference type="NCBI Taxonomy" id="148309"/>
    <lineage>
        <taxon>Eukaryota</taxon>
        <taxon>Metazoa</taxon>
        <taxon>Ecdysozoa</taxon>
        <taxon>Nematoda</taxon>
        <taxon>Chromadorea</taxon>
        <taxon>Rhabditida</taxon>
        <taxon>Rhabditina</taxon>
        <taxon>Rhabditomorpha</taxon>
        <taxon>Strongyloidea</taxon>
        <taxon>Metastrongylidae</taxon>
        <taxon>Parelaphostrongylus</taxon>
    </lineage>
</organism>
<dbReference type="SUPFAM" id="SSF53254">
    <property type="entry name" value="Phosphoglycerate mutase-like"/>
    <property type="match status" value="1"/>
</dbReference>
<dbReference type="InterPro" id="IPR029033">
    <property type="entry name" value="His_PPase_superfam"/>
</dbReference>
<sequence length="91" mass="10908">MRLFVDRKTFDDHFPRGQWNDNWDFRSPEYLINSKKYAEASEEERKRMEEETKAKATRNIILIRHGQYFMDTERKNLTPLGREQAALVGSV</sequence>
<comment type="caution">
    <text evidence="3">The sequence shown here is derived from an EMBL/GenBank/DDBJ whole genome shotgun (WGS) entry which is preliminary data.</text>
</comment>
<protein>
    <submittedName>
        <fullName evidence="3">Serine/threonine-protein phosphatase pgam5, mitochondrial</fullName>
    </submittedName>
</protein>
<dbReference type="GO" id="GO:0004722">
    <property type="term" value="F:protein serine/threonine phosphatase activity"/>
    <property type="evidence" value="ECO:0007669"/>
    <property type="project" value="TreeGrafter"/>
</dbReference>
<proteinExistence type="inferred from homology"/>
<dbReference type="Proteomes" id="UP001196413">
    <property type="component" value="Unassembled WGS sequence"/>
</dbReference>
<dbReference type="EMBL" id="JAHQIW010007374">
    <property type="protein sequence ID" value="KAJ1374004.1"/>
    <property type="molecule type" value="Genomic_DNA"/>
</dbReference>
<dbReference type="PANTHER" id="PTHR20935">
    <property type="entry name" value="PHOSPHOGLYCERATE MUTASE-RELATED"/>
    <property type="match status" value="1"/>
</dbReference>
<evidence type="ECO:0000256" key="2">
    <source>
        <dbReference type="SAM" id="Coils"/>
    </source>
</evidence>
<evidence type="ECO:0000313" key="4">
    <source>
        <dbReference type="Proteomes" id="UP001196413"/>
    </source>
</evidence>
<accession>A0AAD5RD21</accession>
<reference evidence="3" key="1">
    <citation type="submission" date="2021-06" db="EMBL/GenBank/DDBJ databases">
        <title>Parelaphostrongylus tenuis whole genome reference sequence.</title>
        <authorList>
            <person name="Garwood T.J."/>
            <person name="Larsen P.A."/>
            <person name="Fountain-Jones N.M."/>
            <person name="Garbe J.R."/>
            <person name="Macchietto M.G."/>
            <person name="Kania S.A."/>
            <person name="Gerhold R.W."/>
            <person name="Richards J.E."/>
            <person name="Wolf T.M."/>
        </authorList>
    </citation>
    <scope>NUCLEOTIDE SEQUENCE</scope>
    <source>
        <strain evidence="3">MNPRO001-30</strain>
        <tissue evidence="3">Meninges</tissue>
    </source>
</reference>
<feature type="coiled-coil region" evidence="2">
    <location>
        <begin position="31"/>
        <end position="58"/>
    </location>
</feature>